<evidence type="ECO:0000313" key="3">
    <source>
        <dbReference type="Proteomes" id="UP001595816"/>
    </source>
</evidence>
<name>A0ABV8LKP3_9ACTN</name>
<keyword evidence="3" id="KW-1185">Reference proteome</keyword>
<proteinExistence type="predicted"/>
<reference evidence="3" key="1">
    <citation type="journal article" date="2019" name="Int. J. Syst. Evol. Microbiol.">
        <title>The Global Catalogue of Microorganisms (GCM) 10K type strain sequencing project: providing services to taxonomists for standard genome sequencing and annotation.</title>
        <authorList>
            <consortium name="The Broad Institute Genomics Platform"/>
            <consortium name="The Broad Institute Genome Sequencing Center for Infectious Disease"/>
            <person name="Wu L."/>
            <person name="Ma J."/>
        </authorList>
    </citation>
    <scope>NUCLEOTIDE SEQUENCE [LARGE SCALE GENOMIC DNA]</scope>
    <source>
        <strain evidence="3">CGMCC 4.7289</strain>
    </source>
</reference>
<evidence type="ECO:0000313" key="2">
    <source>
        <dbReference type="EMBL" id="MFC4131552.1"/>
    </source>
</evidence>
<feature type="region of interest" description="Disordered" evidence="1">
    <location>
        <begin position="62"/>
        <end position="87"/>
    </location>
</feature>
<accession>A0ABV8LKP3</accession>
<feature type="compositionally biased region" description="Basic residues" evidence="1">
    <location>
        <begin position="62"/>
        <end position="71"/>
    </location>
</feature>
<sequence>MNAVEVTVSGRVGPLLREAISGTPVADLRLVTVLRVTAADTAALWRLLGRLDQADHAARTVRFHRHSRTRRIPPDAGDDSSSADSRG</sequence>
<gene>
    <name evidence="2" type="ORF">ACFOZ4_13155</name>
</gene>
<protein>
    <submittedName>
        <fullName evidence="2">Uncharacterized protein</fullName>
    </submittedName>
</protein>
<organism evidence="2 3">
    <name type="scientific">Hamadaea flava</name>
    <dbReference type="NCBI Taxonomy" id="1742688"/>
    <lineage>
        <taxon>Bacteria</taxon>
        <taxon>Bacillati</taxon>
        <taxon>Actinomycetota</taxon>
        <taxon>Actinomycetes</taxon>
        <taxon>Micromonosporales</taxon>
        <taxon>Micromonosporaceae</taxon>
        <taxon>Hamadaea</taxon>
    </lineage>
</organism>
<dbReference type="RefSeq" id="WP_253755186.1">
    <property type="nucleotide sequence ID" value="NZ_JAMZDZ010000001.1"/>
</dbReference>
<evidence type="ECO:0000256" key="1">
    <source>
        <dbReference type="SAM" id="MobiDB-lite"/>
    </source>
</evidence>
<comment type="caution">
    <text evidence="2">The sequence shown here is derived from an EMBL/GenBank/DDBJ whole genome shotgun (WGS) entry which is preliminary data.</text>
</comment>
<dbReference type="EMBL" id="JBHSAY010000006">
    <property type="protein sequence ID" value="MFC4131552.1"/>
    <property type="molecule type" value="Genomic_DNA"/>
</dbReference>
<dbReference type="Proteomes" id="UP001595816">
    <property type="component" value="Unassembled WGS sequence"/>
</dbReference>